<dbReference type="CDD" id="cd05168">
    <property type="entry name" value="PI4Kc_III_beta"/>
    <property type="match status" value="1"/>
</dbReference>
<keyword evidence="14" id="KW-1185">Reference proteome</keyword>
<dbReference type="InterPro" id="IPR000403">
    <property type="entry name" value="PI3/4_kinase_cat_dom"/>
</dbReference>
<keyword evidence="5" id="KW-0808">Transferase</keyword>
<comment type="function">
    <text evidence="9">Acts on phosphatidylinositol (PI) in the first committed step in the production of the second messenger inositol 1,4,5,-trisphosphate.</text>
</comment>
<dbReference type="GO" id="GO:0048015">
    <property type="term" value="P:phosphatidylinositol-mediated signaling"/>
    <property type="evidence" value="ECO:0007669"/>
    <property type="project" value="TreeGrafter"/>
</dbReference>
<dbReference type="PROSITE" id="PS50290">
    <property type="entry name" value="PI3_4_KINASE_3"/>
    <property type="match status" value="1"/>
</dbReference>
<dbReference type="Gene3D" id="3.30.1010.10">
    <property type="entry name" value="Phosphatidylinositol 3-kinase Catalytic Subunit, Chain A, domain 4"/>
    <property type="match status" value="1"/>
</dbReference>
<dbReference type="InterPro" id="IPR042236">
    <property type="entry name" value="PI3K_accessory_sf"/>
</dbReference>
<dbReference type="InterPro" id="IPR021601">
    <property type="entry name" value="Phosphatidylino_kinase_fungi"/>
</dbReference>
<proteinExistence type="inferred from homology"/>
<dbReference type="GO" id="GO:0044011">
    <property type="term" value="P:single-species biofilm formation on inanimate substrate"/>
    <property type="evidence" value="ECO:0007669"/>
    <property type="project" value="UniProtKB-ARBA"/>
</dbReference>
<dbReference type="Pfam" id="PF21245">
    <property type="entry name" value="PI4KB-PIK1_PIK"/>
    <property type="match status" value="1"/>
</dbReference>
<dbReference type="GO" id="GO:0004430">
    <property type="term" value="F:1-phosphatidylinositol 4-kinase activity"/>
    <property type="evidence" value="ECO:0007669"/>
    <property type="project" value="UniProtKB-EC"/>
</dbReference>
<comment type="caution">
    <text evidence="13">The sequence shown here is derived from an EMBL/GenBank/DDBJ whole genome shotgun (WGS) entry which is preliminary data.</text>
</comment>
<dbReference type="InterPro" id="IPR036940">
    <property type="entry name" value="PI3/4_kinase_cat_sf"/>
</dbReference>
<dbReference type="SUPFAM" id="SSF48371">
    <property type="entry name" value="ARM repeat"/>
    <property type="match status" value="1"/>
</dbReference>
<dbReference type="InterPro" id="IPR049160">
    <property type="entry name" value="PI4KB-PIK1_PIK"/>
</dbReference>
<sequence>MEQDLYKSLLDFVNSPNCDSFSCIERLKQHSDNIGIHHFLVKRLYRFSYSEIEFYIPQLVQILVSYESDSMALSDFLLDYSEKYPHFCLVMFWQLQAYVFELKNDPDSYSFHIVRHFINELQNIMFNFDNKHGNSGRKDQFRENLSPSLVMGGVIAGAVGLPQLNDYAKPLIISQARQQKTFLFKLANFHKALTKNLTMKNRGVIEDESLRAQISDSHKRESSDNWDKKGRSLDYESSKSYSIAHLDDRNYNSDSSFDTKIKVKTKIPVKKSHINRANSLSEVQVRENQLSSHSMPNLTDRPPSFDGIPLTPTMSNASSVSLVSIEAQELDPKPVSNIAMKLPMKHDQKIKFLHVNYFKKETEFMMALQNISTRLSQVPKDARLTSLRAELAIINNTLIPAEIDIPQLLPISSNQNRKFHKILKLNVNEACVLNSAERVPFLLLIEFLSEEMDFNPLSESNKTLLSKAEPENKSTTRRLNKLSIDNASTNKNNLIESDARAVTVGLEEADLGDLSVVELSNEQAFITNHLNLKQSSEMNKNLMNSPIIDEAEGQDMRTVTNKSEFADSSVNTISTKDLSTQMRIAAVMLQQLEKSGQSNSEQSIAIKSRIIESMKALQDNFETIDYQQITELHNANLDLSDAGERKLENDFKLGEDWTTKKNRIRKSSTYGHLKNWDLCSVIAKNGDDLPQEAFACQLIAMISNIWKKNNVGVWTKNMKILITSANSGLVETINNAMSIHSIKKSLTEISVNSGENPKGIVASLDDYFKKVYGAQNTSKYKKAQDNFARSLAAYSVICYLLQIKDRHNGNIMLDNEGHIIHIDFGFLLSNSPGSVGFEAAPFKLTFEYVDVLGGVQGKPFLKFKKLCKDSFRTIRKNFEPLVNIVDLMQKDSSLPCFKNGTQTSVLLRQRLQLELSDEECDNFVETVLIGRSIGSVYTRLYDQFQLLTQGIYS</sequence>
<accession>A0A9P0VWU1</accession>
<dbReference type="GO" id="GO:0044182">
    <property type="term" value="P:filamentous growth of a population of unicellular organisms"/>
    <property type="evidence" value="ECO:0007669"/>
    <property type="project" value="UniProtKB-ARBA"/>
</dbReference>
<dbReference type="Pfam" id="PF00454">
    <property type="entry name" value="PI3_PI4_kinase"/>
    <property type="match status" value="1"/>
</dbReference>
<dbReference type="GO" id="GO:0046854">
    <property type="term" value="P:phosphatidylinositol phosphate biosynthetic process"/>
    <property type="evidence" value="ECO:0007669"/>
    <property type="project" value="InterPro"/>
</dbReference>
<evidence type="ECO:0000256" key="7">
    <source>
        <dbReference type="ARBA" id="ARBA00022840"/>
    </source>
</evidence>
<name>A0A9P0VWU1_9ASCO</name>
<dbReference type="PANTHER" id="PTHR10048">
    <property type="entry name" value="PHOSPHATIDYLINOSITOL KINASE"/>
    <property type="match status" value="1"/>
</dbReference>
<dbReference type="EMBL" id="CAKXYY010000003">
    <property type="protein sequence ID" value="CAH2351228.1"/>
    <property type="molecule type" value="Genomic_DNA"/>
</dbReference>
<evidence type="ECO:0000259" key="12">
    <source>
        <dbReference type="PROSITE" id="PS51545"/>
    </source>
</evidence>
<dbReference type="InterPro" id="IPR018936">
    <property type="entry name" value="PI3/4_kinase_CS"/>
</dbReference>
<dbReference type="Gene3D" id="6.10.140.1260">
    <property type="match status" value="1"/>
</dbReference>
<dbReference type="GO" id="GO:0043001">
    <property type="term" value="P:Golgi to plasma membrane protein transport"/>
    <property type="evidence" value="ECO:0007669"/>
    <property type="project" value="UniProtKB-ARBA"/>
</dbReference>
<dbReference type="SMART" id="SM00146">
    <property type="entry name" value="PI3Kc"/>
    <property type="match status" value="1"/>
</dbReference>
<keyword evidence="8" id="KW-0539">Nucleus</keyword>
<feature type="domain" description="PI3K/PI4K catalytic" evidence="11">
    <location>
        <begin position="658"/>
        <end position="936"/>
    </location>
</feature>
<comment type="catalytic activity">
    <reaction evidence="1">
        <text>a 1,2-diacyl-sn-glycero-3-phospho-(1D-myo-inositol) + ATP = a 1,2-diacyl-sn-glycero-3-phospho-(1D-myo-inositol 4-phosphate) + ADP + H(+)</text>
        <dbReference type="Rhea" id="RHEA:19877"/>
        <dbReference type="ChEBI" id="CHEBI:15378"/>
        <dbReference type="ChEBI" id="CHEBI:30616"/>
        <dbReference type="ChEBI" id="CHEBI:57880"/>
        <dbReference type="ChEBI" id="CHEBI:58178"/>
        <dbReference type="ChEBI" id="CHEBI:456216"/>
        <dbReference type="EC" id="2.7.1.67"/>
    </reaction>
</comment>
<evidence type="ECO:0000256" key="5">
    <source>
        <dbReference type="ARBA" id="ARBA00022679"/>
    </source>
</evidence>
<comment type="subcellular location">
    <subcellularLocation>
        <location evidence="2">Nucleus</location>
    </subcellularLocation>
</comment>
<dbReference type="GO" id="GO:0016020">
    <property type="term" value="C:membrane"/>
    <property type="evidence" value="ECO:0007669"/>
    <property type="project" value="TreeGrafter"/>
</dbReference>
<dbReference type="Pfam" id="PF11522">
    <property type="entry name" value="Pik1"/>
    <property type="match status" value="1"/>
</dbReference>
<dbReference type="FunFam" id="1.10.1070.11:FF:000016">
    <property type="entry name" value="PIK1p Phosphatidylinositol 4-kinase"/>
    <property type="match status" value="1"/>
</dbReference>
<dbReference type="Proteomes" id="UP000837801">
    <property type="component" value="Unassembled WGS sequence"/>
</dbReference>
<evidence type="ECO:0000256" key="4">
    <source>
        <dbReference type="ARBA" id="ARBA00012169"/>
    </source>
</evidence>
<gene>
    <name evidence="13" type="ORF">CLIB1423_03S01552</name>
</gene>
<dbReference type="InterPro" id="IPR011009">
    <property type="entry name" value="Kinase-like_dom_sf"/>
</dbReference>
<dbReference type="InterPro" id="IPR015433">
    <property type="entry name" value="PI3/4_kinase"/>
</dbReference>
<dbReference type="Gene3D" id="1.10.1070.11">
    <property type="entry name" value="Phosphatidylinositol 3-/4-kinase, catalytic domain"/>
    <property type="match status" value="1"/>
</dbReference>
<evidence type="ECO:0000256" key="8">
    <source>
        <dbReference type="ARBA" id="ARBA00023242"/>
    </source>
</evidence>
<evidence type="ECO:0000259" key="11">
    <source>
        <dbReference type="PROSITE" id="PS50290"/>
    </source>
</evidence>
<dbReference type="PROSITE" id="PS00916">
    <property type="entry name" value="PI3_4_KINASE_2"/>
    <property type="match status" value="1"/>
</dbReference>
<dbReference type="InterPro" id="IPR016024">
    <property type="entry name" value="ARM-type_fold"/>
</dbReference>
<dbReference type="Gene3D" id="1.25.40.70">
    <property type="entry name" value="Phosphatidylinositol 3-kinase, accessory domain (PIK)"/>
    <property type="match status" value="1"/>
</dbReference>
<dbReference type="GO" id="GO:0005634">
    <property type="term" value="C:nucleus"/>
    <property type="evidence" value="ECO:0007669"/>
    <property type="project" value="UniProtKB-SubCell"/>
</dbReference>
<evidence type="ECO:0000256" key="2">
    <source>
        <dbReference type="ARBA" id="ARBA00004123"/>
    </source>
</evidence>
<feature type="domain" description="PIK helical" evidence="12">
    <location>
        <begin position="1"/>
        <end position="121"/>
    </location>
</feature>
<dbReference type="AlphaFoldDB" id="A0A9P0VWU1"/>
<evidence type="ECO:0000256" key="9">
    <source>
        <dbReference type="ARBA" id="ARBA00053476"/>
    </source>
</evidence>
<evidence type="ECO:0000256" key="6">
    <source>
        <dbReference type="ARBA" id="ARBA00022777"/>
    </source>
</evidence>
<evidence type="ECO:0000313" key="14">
    <source>
        <dbReference type="Proteomes" id="UP000837801"/>
    </source>
</evidence>
<protein>
    <recommendedName>
        <fullName evidence="4">1-phosphatidylinositol 4-kinase</fullName>
        <ecNumber evidence="4">2.7.1.67</ecNumber>
    </recommendedName>
</protein>
<dbReference type="SUPFAM" id="SSF56112">
    <property type="entry name" value="Protein kinase-like (PK-like)"/>
    <property type="match status" value="1"/>
</dbReference>
<dbReference type="PANTHER" id="PTHR10048:SF22">
    <property type="entry name" value="PHOSPHATIDYLINOSITOL 4-KINASE BETA"/>
    <property type="match status" value="1"/>
</dbReference>
<reference evidence="13" key="1">
    <citation type="submission" date="2022-03" db="EMBL/GenBank/DDBJ databases">
        <authorList>
            <person name="Legras J.-L."/>
            <person name="Devillers H."/>
            <person name="Grondin C."/>
        </authorList>
    </citation>
    <scope>NUCLEOTIDE SEQUENCE</scope>
    <source>
        <strain evidence="13">CLIB 1423</strain>
    </source>
</reference>
<dbReference type="GO" id="GO:0005737">
    <property type="term" value="C:cytoplasm"/>
    <property type="evidence" value="ECO:0007669"/>
    <property type="project" value="TreeGrafter"/>
</dbReference>
<dbReference type="GO" id="GO:0005524">
    <property type="term" value="F:ATP binding"/>
    <property type="evidence" value="ECO:0007669"/>
    <property type="project" value="UniProtKB-KW"/>
</dbReference>
<dbReference type="InterPro" id="IPR001263">
    <property type="entry name" value="PI3K_accessory_dom"/>
</dbReference>
<organism evidence="13 14">
    <name type="scientific">[Candida] railenensis</name>
    <dbReference type="NCBI Taxonomy" id="45579"/>
    <lineage>
        <taxon>Eukaryota</taxon>
        <taxon>Fungi</taxon>
        <taxon>Dikarya</taxon>
        <taxon>Ascomycota</taxon>
        <taxon>Saccharomycotina</taxon>
        <taxon>Pichiomycetes</taxon>
        <taxon>Debaryomycetaceae</taxon>
        <taxon>Kurtzmaniella</taxon>
    </lineage>
</organism>
<evidence type="ECO:0000313" key="13">
    <source>
        <dbReference type="EMBL" id="CAH2351228.1"/>
    </source>
</evidence>
<evidence type="ECO:0000256" key="3">
    <source>
        <dbReference type="ARBA" id="ARBA00006209"/>
    </source>
</evidence>
<evidence type="ECO:0000256" key="10">
    <source>
        <dbReference type="SAM" id="MobiDB-lite"/>
    </source>
</evidence>
<dbReference type="PROSITE" id="PS51545">
    <property type="entry name" value="PIK_HELICAL"/>
    <property type="match status" value="1"/>
</dbReference>
<keyword evidence="7" id="KW-0067">ATP-binding</keyword>
<comment type="similarity">
    <text evidence="3">Belongs to the PI3/PI4-kinase family. Type III PI4K subfamily.</text>
</comment>
<feature type="region of interest" description="Disordered" evidence="10">
    <location>
        <begin position="213"/>
        <end position="232"/>
    </location>
</feature>
<keyword evidence="6" id="KW-0418">Kinase</keyword>
<dbReference type="EC" id="2.7.1.67" evidence="4"/>
<dbReference type="InterPro" id="IPR057754">
    <property type="entry name" value="PI4-kinase_beta/PIK1_cat"/>
</dbReference>
<evidence type="ECO:0000256" key="1">
    <source>
        <dbReference type="ARBA" id="ARBA00001686"/>
    </source>
</evidence>
<dbReference type="FunFam" id="3.30.1010.10:FF:000021">
    <property type="entry name" value="Phosphatidylinositol 4-kinase"/>
    <property type="match status" value="1"/>
</dbReference>
<dbReference type="OrthoDB" id="10264149at2759"/>
<keyword evidence="7" id="KW-0547">Nucleotide-binding</keyword>